<organism evidence="1 2">
    <name type="scientific">Orbilia oligospora</name>
    <name type="common">Nematode-trapping fungus</name>
    <name type="synonym">Arthrobotrys oligospora</name>
    <dbReference type="NCBI Taxonomy" id="2813651"/>
    <lineage>
        <taxon>Eukaryota</taxon>
        <taxon>Fungi</taxon>
        <taxon>Dikarya</taxon>
        <taxon>Ascomycota</taxon>
        <taxon>Pezizomycotina</taxon>
        <taxon>Orbiliomycetes</taxon>
        <taxon>Orbiliales</taxon>
        <taxon>Orbiliaceae</taxon>
        <taxon>Orbilia</taxon>
    </lineage>
</organism>
<dbReference type="Proteomes" id="UP000297595">
    <property type="component" value="Unassembled WGS sequence"/>
</dbReference>
<proteinExistence type="predicted"/>
<name>A0A8H2E031_ORBOL</name>
<accession>A0A8H2E031</accession>
<sequence length="185" mass="20673">MQPCIVVNPTASRRVMQPRYKRKALLLDQYRNLGSTTTIANPQDRSMGIHSQARPWKLLFDSSVASCAGLFEFWDLGLCATCVSTDTFRDEYSEHTCHHPASTRAVERELELLADIESPFIPCRFAGKSGQVEIINARKFLNPLKTLQVPFKPNGAQPSGQPNDSAATHFFDPGFLQALRHGPWA</sequence>
<comment type="caution">
    <text evidence="1">The sequence shown here is derived from an EMBL/GenBank/DDBJ whole genome shotgun (WGS) entry which is preliminary data.</text>
</comment>
<evidence type="ECO:0000313" key="2">
    <source>
        <dbReference type="Proteomes" id="UP000297595"/>
    </source>
</evidence>
<reference evidence="1 2" key="1">
    <citation type="submission" date="2019-03" db="EMBL/GenBank/DDBJ databases">
        <title>Nematode-trapping fungi genome.</title>
        <authorList>
            <person name="Vidal-Diez De Ulzurrun G."/>
        </authorList>
    </citation>
    <scope>NUCLEOTIDE SEQUENCE [LARGE SCALE GENOMIC DNA]</scope>
    <source>
        <strain evidence="1 2">TWF154</strain>
    </source>
</reference>
<gene>
    <name evidence="1" type="ORF">EYR41_007226</name>
</gene>
<dbReference type="AlphaFoldDB" id="A0A8H2E031"/>
<protein>
    <submittedName>
        <fullName evidence="1">Uncharacterized protein</fullName>
    </submittedName>
</protein>
<dbReference type="EMBL" id="SOZJ01000004">
    <property type="protein sequence ID" value="TGJ68158.1"/>
    <property type="molecule type" value="Genomic_DNA"/>
</dbReference>
<evidence type="ECO:0000313" key="1">
    <source>
        <dbReference type="EMBL" id="TGJ68158.1"/>
    </source>
</evidence>